<keyword evidence="5" id="KW-0503">Monooxygenase</keyword>
<name>A0A2C5Z3D2_9HYPO</name>
<dbReference type="GO" id="GO:0071949">
    <property type="term" value="F:FAD binding"/>
    <property type="evidence" value="ECO:0007669"/>
    <property type="project" value="InterPro"/>
</dbReference>
<dbReference type="Gene3D" id="3.50.50.60">
    <property type="entry name" value="FAD/NAD(P)-binding domain"/>
    <property type="match status" value="1"/>
</dbReference>
<organism evidence="8 9">
    <name type="scientific">Ophiocordyceps australis</name>
    <dbReference type="NCBI Taxonomy" id="1399860"/>
    <lineage>
        <taxon>Eukaryota</taxon>
        <taxon>Fungi</taxon>
        <taxon>Dikarya</taxon>
        <taxon>Ascomycota</taxon>
        <taxon>Pezizomycotina</taxon>
        <taxon>Sordariomycetes</taxon>
        <taxon>Hypocreomycetidae</taxon>
        <taxon>Hypocreales</taxon>
        <taxon>Ophiocordycipitaceae</taxon>
        <taxon>Ophiocordyceps</taxon>
    </lineage>
</organism>
<dbReference type="PANTHER" id="PTHR13789">
    <property type="entry name" value="MONOOXYGENASE"/>
    <property type="match status" value="1"/>
</dbReference>
<evidence type="ECO:0000256" key="5">
    <source>
        <dbReference type="ARBA" id="ARBA00023033"/>
    </source>
</evidence>
<feature type="domain" description="FAD-binding" evidence="7">
    <location>
        <begin position="18"/>
        <end position="364"/>
    </location>
</feature>
<evidence type="ECO:0000256" key="6">
    <source>
        <dbReference type="SAM" id="Phobius"/>
    </source>
</evidence>
<comment type="caution">
    <text evidence="8">The sequence shown here is derived from an EMBL/GenBank/DDBJ whole genome shotgun (WGS) entry which is preliminary data.</text>
</comment>
<dbReference type="Pfam" id="PF01494">
    <property type="entry name" value="FAD_binding_3"/>
    <property type="match status" value="1"/>
</dbReference>
<evidence type="ECO:0000256" key="1">
    <source>
        <dbReference type="ARBA" id="ARBA00007992"/>
    </source>
</evidence>
<evidence type="ECO:0000313" key="9">
    <source>
        <dbReference type="Proteomes" id="UP000224854"/>
    </source>
</evidence>
<feature type="transmembrane region" description="Helical" evidence="6">
    <location>
        <begin position="18"/>
        <end position="38"/>
    </location>
</feature>
<protein>
    <recommendedName>
        <fullName evidence="7">FAD-binding domain-containing protein</fullName>
    </recommendedName>
</protein>
<accession>A0A2C5Z3D2</accession>
<proteinExistence type="inferred from homology"/>
<reference evidence="8 9" key="1">
    <citation type="submission" date="2017-06" db="EMBL/GenBank/DDBJ databases">
        <title>Ant-infecting Ophiocordyceps genomes reveal a high diversity of potential behavioral manipulation genes and a possible major role for enterotoxins.</title>
        <authorList>
            <person name="De Bekker C."/>
            <person name="Evans H.C."/>
            <person name="Brachmann A."/>
            <person name="Hughes D.P."/>
        </authorList>
    </citation>
    <scope>NUCLEOTIDE SEQUENCE [LARGE SCALE GENOMIC DNA]</scope>
    <source>
        <strain evidence="8 9">1348a</strain>
    </source>
</reference>
<gene>
    <name evidence="8" type="ORF">CDD82_4966</name>
</gene>
<dbReference type="PANTHER" id="PTHR13789:SF147">
    <property type="entry name" value="PUTATIVE (AFU_ORTHOLOGUE AFUA_2G01950)-RELATED"/>
    <property type="match status" value="1"/>
</dbReference>
<dbReference type="AlphaFoldDB" id="A0A2C5Z3D2"/>
<dbReference type="PRINTS" id="PR00420">
    <property type="entry name" value="RNGMNOXGNASE"/>
</dbReference>
<keyword evidence="2" id="KW-0285">Flavoprotein</keyword>
<evidence type="ECO:0000259" key="7">
    <source>
        <dbReference type="Pfam" id="PF01494"/>
    </source>
</evidence>
<keyword evidence="9" id="KW-1185">Reference proteome</keyword>
<dbReference type="Proteomes" id="UP000224854">
    <property type="component" value="Unassembled WGS sequence"/>
</dbReference>
<keyword evidence="6" id="KW-0812">Transmembrane</keyword>
<keyword evidence="6" id="KW-1133">Transmembrane helix</keyword>
<dbReference type="GO" id="GO:0004497">
    <property type="term" value="F:monooxygenase activity"/>
    <property type="evidence" value="ECO:0007669"/>
    <property type="project" value="UniProtKB-KW"/>
</dbReference>
<sequence length="444" mass="49016">METHTSWRHGQTLDPKRIIIVGGGIAGLAAGLGLVLTGHQVTILEQSSDFGEVGAGIQLAPNAMRILERFGVLSQVLEEADILSRMSQRRYADNHELASFPLMPDAQSRYGAHACVIHRADLQRILVTAARAAGCRIIMSQRVVQVDACFAPRVKTAQGTWYQGHLVLACDGLQSGIRRQMEAALGSKYEIVPTGDAAYRMLIPRQRFRGMPQLQQLAGQPMCAQWLGPQGHMVAYPVRKGAMYNIVLLHPASTGASAHRDAKARALDFCRSWSPLTQELLSSLSDDDITEWRLYSNKPPLRWVLNRVALAGDASHCMLPYLAQGSAVALEDAGALVAALTCTDDVDVALAAYEEARRERSARIQADVHDLRQRLHMQDGEEQTQRDEAIQRAARDRDSGCECPNLWLDRAWQDYAWGFDAMEHMVDGWQELMAKVGPGSGSRQ</sequence>
<dbReference type="SUPFAM" id="SSF54373">
    <property type="entry name" value="FAD-linked reductases, C-terminal domain"/>
    <property type="match status" value="1"/>
</dbReference>
<evidence type="ECO:0000256" key="2">
    <source>
        <dbReference type="ARBA" id="ARBA00022630"/>
    </source>
</evidence>
<evidence type="ECO:0000313" key="8">
    <source>
        <dbReference type="EMBL" id="PHH74373.1"/>
    </source>
</evidence>
<dbReference type="InterPro" id="IPR050493">
    <property type="entry name" value="FAD-dep_Monooxygenase_BioMet"/>
</dbReference>
<keyword evidence="6" id="KW-0472">Membrane</keyword>
<dbReference type="SUPFAM" id="SSF51905">
    <property type="entry name" value="FAD/NAD(P)-binding domain"/>
    <property type="match status" value="1"/>
</dbReference>
<dbReference type="InterPro" id="IPR002938">
    <property type="entry name" value="FAD-bd"/>
</dbReference>
<comment type="similarity">
    <text evidence="1">Belongs to the paxM FAD-dependent monooxygenase family.</text>
</comment>
<evidence type="ECO:0000256" key="3">
    <source>
        <dbReference type="ARBA" id="ARBA00022827"/>
    </source>
</evidence>
<keyword evidence="4" id="KW-0560">Oxidoreductase</keyword>
<keyword evidence="3" id="KW-0274">FAD</keyword>
<dbReference type="InterPro" id="IPR036188">
    <property type="entry name" value="FAD/NAD-bd_sf"/>
</dbReference>
<dbReference type="OrthoDB" id="1878542at2759"/>
<evidence type="ECO:0000256" key="4">
    <source>
        <dbReference type="ARBA" id="ARBA00023002"/>
    </source>
</evidence>
<dbReference type="EMBL" id="NJEU01000436">
    <property type="protein sequence ID" value="PHH74373.1"/>
    <property type="molecule type" value="Genomic_DNA"/>
</dbReference>